<evidence type="ECO:0000313" key="8">
    <source>
        <dbReference type="Proteomes" id="UP001302126"/>
    </source>
</evidence>
<name>A0AAN7AMD0_9PEZI</name>
<gene>
    <name evidence="7" type="ORF">QBC35DRAFT_13218</name>
</gene>
<feature type="compositionally biased region" description="Polar residues" evidence="5">
    <location>
        <begin position="1440"/>
        <end position="1452"/>
    </location>
</feature>
<reference evidence="7" key="2">
    <citation type="submission" date="2023-05" db="EMBL/GenBank/DDBJ databases">
        <authorList>
            <consortium name="Lawrence Berkeley National Laboratory"/>
            <person name="Steindorff A."/>
            <person name="Hensen N."/>
            <person name="Bonometti L."/>
            <person name="Westerberg I."/>
            <person name="Brannstrom I.O."/>
            <person name="Guillou S."/>
            <person name="Cros-Aarteil S."/>
            <person name="Calhoun S."/>
            <person name="Haridas S."/>
            <person name="Kuo A."/>
            <person name="Mondo S."/>
            <person name="Pangilinan J."/>
            <person name="Riley R."/>
            <person name="Labutti K."/>
            <person name="Andreopoulos B."/>
            <person name="Lipzen A."/>
            <person name="Chen C."/>
            <person name="Yanf M."/>
            <person name="Daum C."/>
            <person name="Ng V."/>
            <person name="Clum A."/>
            <person name="Ohm R."/>
            <person name="Martin F."/>
            <person name="Silar P."/>
            <person name="Natvig D."/>
            <person name="Lalanne C."/>
            <person name="Gautier V."/>
            <person name="Ament-Velasquez S.L."/>
            <person name="Kruys A."/>
            <person name="Hutchinson M.I."/>
            <person name="Powell A.J."/>
            <person name="Barry K."/>
            <person name="Miller A.N."/>
            <person name="Grigoriev I.V."/>
            <person name="Debuchy R."/>
            <person name="Gladieux P."/>
            <person name="Thoren M.H."/>
            <person name="Johannesson H."/>
        </authorList>
    </citation>
    <scope>NUCLEOTIDE SEQUENCE</scope>
    <source>
        <strain evidence="7">PSN309</strain>
    </source>
</reference>
<dbReference type="Proteomes" id="UP001302126">
    <property type="component" value="Unassembled WGS sequence"/>
</dbReference>
<feature type="compositionally biased region" description="Polar residues" evidence="5">
    <location>
        <begin position="879"/>
        <end position="894"/>
    </location>
</feature>
<evidence type="ECO:0000259" key="6">
    <source>
        <dbReference type="PROSITE" id="PS50103"/>
    </source>
</evidence>
<feature type="compositionally biased region" description="Polar residues" evidence="5">
    <location>
        <begin position="857"/>
        <end position="871"/>
    </location>
</feature>
<feature type="region of interest" description="Disordered" evidence="5">
    <location>
        <begin position="700"/>
        <end position="952"/>
    </location>
</feature>
<evidence type="ECO:0000313" key="7">
    <source>
        <dbReference type="EMBL" id="KAK4191437.1"/>
    </source>
</evidence>
<dbReference type="EMBL" id="MU864359">
    <property type="protein sequence ID" value="KAK4191437.1"/>
    <property type="molecule type" value="Genomic_DNA"/>
</dbReference>
<accession>A0AAN7AMD0</accession>
<keyword evidence="3 4" id="KW-0862">Zinc</keyword>
<dbReference type="PROSITE" id="PS50103">
    <property type="entry name" value="ZF_C3H1"/>
    <property type="match status" value="1"/>
</dbReference>
<feature type="compositionally biased region" description="Low complexity" evidence="5">
    <location>
        <begin position="839"/>
        <end position="856"/>
    </location>
</feature>
<feature type="compositionally biased region" description="Low complexity" evidence="5">
    <location>
        <begin position="1426"/>
        <end position="1436"/>
    </location>
</feature>
<feature type="region of interest" description="Disordered" evidence="5">
    <location>
        <begin position="1413"/>
        <end position="1528"/>
    </location>
</feature>
<feature type="compositionally biased region" description="Basic and acidic residues" evidence="5">
    <location>
        <begin position="1514"/>
        <end position="1528"/>
    </location>
</feature>
<evidence type="ECO:0000256" key="4">
    <source>
        <dbReference type="PROSITE-ProRule" id="PRU00723"/>
    </source>
</evidence>
<evidence type="ECO:0000256" key="5">
    <source>
        <dbReference type="SAM" id="MobiDB-lite"/>
    </source>
</evidence>
<keyword evidence="2 4" id="KW-0863">Zinc-finger</keyword>
<keyword evidence="1 4" id="KW-0479">Metal-binding</keyword>
<feature type="domain" description="C3H1-type" evidence="6">
    <location>
        <begin position="1537"/>
        <end position="1562"/>
    </location>
</feature>
<keyword evidence="8" id="KW-1185">Reference proteome</keyword>
<feature type="compositionally biased region" description="Polar residues" evidence="5">
    <location>
        <begin position="768"/>
        <end position="778"/>
    </location>
</feature>
<protein>
    <recommendedName>
        <fullName evidence="6">C3H1-type domain-containing protein</fullName>
    </recommendedName>
</protein>
<sequence>MDQSHPHGGGLGGWDPNSFMNGGDWSQSFDPATLGYDHGPAPEFLDAAAINPQLSASNDYQDFGYMPQNHGHGHGGQNDVWQNQAPVPHYSQEHRAPQQYYTEQHFAAPSAHHPSAQDVSHGFQNGMGITNGSVALSNGYPQNSMPHWQGQIPAGYAATNNQFESALHAPGPVSSMSPPAQTASPVPFSMTPYQQEVRPSPRPAPLRPQHDQFHAGLNGQMHHTHVPVSQLPAVAANRPEAHQPVHQQLDRGLDAQPGTFPATGFHNNMLQQSQVPTQSTYSTQPNPSSGQKRASSSDAQATQAVAKKARVVSTPVPAATPVPARTPVSAPLPAPAPAPAPVLAHIPTPGPTSAAAPTPVTAPAHVPNLAAAPSSQHNVRPTVLCSINYIDQDVLQSAQGRDGAFWPAVPNLVVGAEPVTLRKGPHTKRFVHLFSTNPGKAPLFPDIPSGWIQAESFGNHRAVFENASSSEIDKFRADKRLDIEFERGYNQDEDILRDWMRKVYDKFEKSESSRAPLKLLPGPGEPENTGIVAEETIRLHPIHMNNRLLRETIRDSYQKMIGDICTGLKDRLGKLKKDGKSDLHMPELKLLTSLLERVLLAGSQHPAPDFLFDFATSGFKYSSAAFNALVRAVNVSRNEPYMKHIIKVILRLFTYISKMTPGFLRKIKMKNVYTLLVEKEKGDEEMKELLTRIYEIAKNNAGDDSSDEEDSSSSSDPQGGVKGGGAAARQKESAGSASTGKKTSTPAAAKGENKQSNLAADSKKVTPPLSSSKPTKLTSDTKKLPANTGLSTKAMAPGSDPKKATAKEVSKTSLSSSSSSGTKRSRDDDAGNDVRSAKKPATAAGTASATGTKGASVSLSSAGKSPATRVTTVVAKPASGSTPSVLGAASSKSRPSLLPGKARLTTKATPSSLEPLKSQAVQKSGPVKSESAQSTKTATSSSSAAATKPSKSAFSALMDEINDGDGKKKIITSTVSVKKEREIPENETAEEKDRRLRKEKRRALGLKVAFKMGDALVEIREFTREPEEIDSQNKSVGASNKHNEAEHFRIVNSKMGIKDQEIAGRDWEALIAINFSSIPKEKREETFETRGGLKVVNTPEQKAIEEHDRNELLVIYHHLSDVPPTPRSPTYEPSFDNTASEIQLPPTVPDYDEIKRRNWEHRSWGPRQASHAAQARLDTKSRPDFARFAQAMESINSIADANARSQAPTQAPTQAQNPAPTMDARVWFDPATAAQRDQVTFALLTTDSVKNWKDNGQNPYPSKPVEALSKEVRDVLDNLTAICKEVEAGRTQQQEPVQSAAVVQPQVAALVPPPVAASVQPILPAQTATPPQNVATDHAAAWALYYQQQQQHQAYYAQLQAAQAQQPQQQAPDLAAILAQLGPQQPTAPPAQHPAQVQAIMAALAGNIGNQAPAGFAVPPPPPPAAYQQQPAYGPAENPHQPQSYAQPNQDPYASMYDEPAYVPSQQNNHQERDGHNGYGRDRDANRDRDRDRDGRDRPYHMRGGNGGSHKRRGGNDKNGGNKEDVPDHLRGINQRLIGTKQCAFWAKGTCAKGDKCTFRHG</sequence>
<feature type="compositionally biased region" description="Polar residues" evidence="5">
    <location>
        <begin position="274"/>
        <end position="303"/>
    </location>
</feature>
<feature type="region of interest" description="Disordered" evidence="5">
    <location>
        <begin position="274"/>
        <end position="312"/>
    </location>
</feature>
<comment type="caution">
    <text evidence="7">The sequence shown here is derived from an EMBL/GenBank/DDBJ whole genome shotgun (WGS) entry which is preliminary data.</text>
</comment>
<organism evidence="7 8">
    <name type="scientific">Podospora australis</name>
    <dbReference type="NCBI Taxonomy" id="1536484"/>
    <lineage>
        <taxon>Eukaryota</taxon>
        <taxon>Fungi</taxon>
        <taxon>Dikarya</taxon>
        <taxon>Ascomycota</taxon>
        <taxon>Pezizomycotina</taxon>
        <taxon>Sordariomycetes</taxon>
        <taxon>Sordariomycetidae</taxon>
        <taxon>Sordariales</taxon>
        <taxon>Podosporaceae</taxon>
        <taxon>Podospora</taxon>
    </lineage>
</organism>
<dbReference type="InterPro" id="IPR000571">
    <property type="entry name" value="Znf_CCCH"/>
</dbReference>
<feature type="compositionally biased region" description="Polar residues" evidence="5">
    <location>
        <begin position="733"/>
        <end position="746"/>
    </location>
</feature>
<evidence type="ECO:0000256" key="2">
    <source>
        <dbReference type="ARBA" id="ARBA00022771"/>
    </source>
</evidence>
<proteinExistence type="predicted"/>
<feature type="zinc finger region" description="C3H1-type" evidence="4">
    <location>
        <begin position="1537"/>
        <end position="1562"/>
    </location>
</feature>
<dbReference type="SUPFAM" id="SSF90229">
    <property type="entry name" value="CCCH zinc finger"/>
    <property type="match status" value="1"/>
</dbReference>
<feature type="compositionally biased region" description="Basic and acidic residues" evidence="5">
    <location>
        <begin position="1470"/>
        <end position="1500"/>
    </location>
</feature>
<feature type="compositionally biased region" description="Low complexity" evidence="5">
    <location>
        <begin position="928"/>
        <end position="952"/>
    </location>
</feature>
<dbReference type="InterPro" id="IPR036855">
    <property type="entry name" value="Znf_CCCH_sf"/>
</dbReference>
<evidence type="ECO:0000256" key="3">
    <source>
        <dbReference type="ARBA" id="ARBA00022833"/>
    </source>
</evidence>
<reference evidence="7" key="1">
    <citation type="journal article" date="2023" name="Mol. Phylogenet. Evol.">
        <title>Genome-scale phylogeny and comparative genomics of the fungal order Sordariales.</title>
        <authorList>
            <person name="Hensen N."/>
            <person name="Bonometti L."/>
            <person name="Westerberg I."/>
            <person name="Brannstrom I.O."/>
            <person name="Guillou S."/>
            <person name="Cros-Aarteil S."/>
            <person name="Calhoun S."/>
            <person name="Haridas S."/>
            <person name="Kuo A."/>
            <person name="Mondo S."/>
            <person name="Pangilinan J."/>
            <person name="Riley R."/>
            <person name="LaButti K."/>
            <person name="Andreopoulos B."/>
            <person name="Lipzen A."/>
            <person name="Chen C."/>
            <person name="Yan M."/>
            <person name="Daum C."/>
            <person name="Ng V."/>
            <person name="Clum A."/>
            <person name="Steindorff A."/>
            <person name="Ohm R.A."/>
            <person name="Martin F."/>
            <person name="Silar P."/>
            <person name="Natvig D.O."/>
            <person name="Lalanne C."/>
            <person name="Gautier V."/>
            <person name="Ament-Velasquez S.L."/>
            <person name="Kruys A."/>
            <person name="Hutchinson M.I."/>
            <person name="Powell A.J."/>
            <person name="Barry K."/>
            <person name="Miller A.N."/>
            <person name="Grigoriev I.V."/>
            <person name="Debuchy R."/>
            <person name="Gladieux P."/>
            <person name="Hiltunen Thoren M."/>
            <person name="Johannesson H."/>
        </authorList>
    </citation>
    <scope>NUCLEOTIDE SEQUENCE</scope>
    <source>
        <strain evidence="7">PSN309</strain>
    </source>
</reference>
<evidence type="ECO:0000256" key="1">
    <source>
        <dbReference type="ARBA" id="ARBA00022723"/>
    </source>
</evidence>
<feature type="compositionally biased region" description="Low complexity" evidence="5">
    <location>
        <begin position="811"/>
        <end position="822"/>
    </location>
</feature>
<feature type="region of interest" description="Disordered" evidence="5">
    <location>
        <begin position="1"/>
        <end position="26"/>
    </location>
</feature>
<dbReference type="GO" id="GO:0008270">
    <property type="term" value="F:zinc ion binding"/>
    <property type="evidence" value="ECO:0007669"/>
    <property type="project" value="UniProtKB-KW"/>
</dbReference>
<feature type="compositionally biased region" description="Basic and acidic residues" evidence="5">
    <location>
        <begin position="800"/>
        <end position="810"/>
    </location>
</feature>